<feature type="chain" id="PRO_5025652318" description="GDP-fucose protein O-fucosyltransferase 2" evidence="19">
    <location>
        <begin position="23"/>
        <end position="424"/>
    </location>
</feature>
<comment type="similarity">
    <text evidence="14">Belongs to the glycosyltransferase 68 family.</text>
</comment>
<evidence type="ECO:0000256" key="19">
    <source>
        <dbReference type="SAM" id="SignalP"/>
    </source>
</evidence>
<evidence type="ECO:0000313" key="20">
    <source>
        <dbReference type="EMBL" id="KAF0294921.1"/>
    </source>
</evidence>
<feature type="signal peptide" evidence="19">
    <location>
        <begin position="1"/>
        <end position="22"/>
    </location>
</feature>
<keyword evidence="11" id="KW-0325">Glycoprotein</keyword>
<proteinExistence type="inferred from homology"/>
<dbReference type="Gene3D" id="3.40.50.11340">
    <property type="match status" value="1"/>
</dbReference>
<dbReference type="CDD" id="cd11298">
    <property type="entry name" value="O-FucT-2"/>
    <property type="match status" value="1"/>
</dbReference>
<dbReference type="AlphaFoldDB" id="A0A6A4VZJ1"/>
<dbReference type="Proteomes" id="UP000440578">
    <property type="component" value="Unassembled WGS sequence"/>
</dbReference>
<keyword evidence="21" id="KW-1185">Reference proteome</keyword>
<keyword evidence="5 20" id="KW-0328">Glycosyltransferase</keyword>
<dbReference type="Pfam" id="PF10250">
    <property type="entry name" value="O-FucT"/>
    <property type="match status" value="1"/>
</dbReference>
<evidence type="ECO:0000256" key="10">
    <source>
        <dbReference type="ARBA" id="ARBA00023157"/>
    </source>
</evidence>
<comment type="pathway">
    <text evidence="3">Protein modification; protein glycosylation.</text>
</comment>
<protein>
    <recommendedName>
        <fullName evidence="15">GDP-fucose protein O-fucosyltransferase 2</fullName>
        <ecNumber evidence="4">2.4.1.221</ecNumber>
    </recommendedName>
    <alternativeName>
        <fullName evidence="16">Peptide-O-fucosyltransferase 2</fullName>
    </alternativeName>
</protein>
<keyword evidence="8" id="KW-0256">Endoplasmic reticulum</keyword>
<evidence type="ECO:0000256" key="17">
    <source>
        <dbReference type="ARBA" id="ARBA00047273"/>
    </source>
</evidence>
<comment type="catalytic activity">
    <reaction evidence="17">
        <text>L-threonyl-[protein] + GDP-beta-L-fucose = 3-O-(alpha-L-fucosyl)-L-threonyl-[protein] + GDP + H(+)</text>
        <dbReference type="Rhea" id="RHEA:70491"/>
        <dbReference type="Rhea" id="RHEA-COMP:11060"/>
        <dbReference type="Rhea" id="RHEA-COMP:17915"/>
        <dbReference type="ChEBI" id="CHEBI:15378"/>
        <dbReference type="ChEBI" id="CHEBI:30013"/>
        <dbReference type="ChEBI" id="CHEBI:57273"/>
        <dbReference type="ChEBI" id="CHEBI:58189"/>
        <dbReference type="ChEBI" id="CHEBI:189631"/>
        <dbReference type="EC" id="2.4.1.221"/>
    </reaction>
    <physiologicalReaction direction="left-to-right" evidence="17">
        <dbReference type="Rhea" id="RHEA:70492"/>
    </physiologicalReaction>
</comment>
<evidence type="ECO:0000256" key="13">
    <source>
        <dbReference type="ARBA" id="ARBA00023277"/>
    </source>
</evidence>
<evidence type="ECO:0000256" key="15">
    <source>
        <dbReference type="ARBA" id="ARBA00026232"/>
    </source>
</evidence>
<dbReference type="InterPro" id="IPR019378">
    <property type="entry name" value="GDP-Fuc_O-FucTrfase"/>
</dbReference>
<dbReference type="PANTHER" id="PTHR13398:SF0">
    <property type="entry name" value="GDP-FUCOSE PROTEIN O-FUCOSYLTRANSFERASE 2"/>
    <property type="match status" value="1"/>
</dbReference>
<evidence type="ECO:0000256" key="5">
    <source>
        <dbReference type="ARBA" id="ARBA00022676"/>
    </source>
</evidence>
<gene>
    <name evidence="20" type="primary">POFUT2_0</name>
    <name evidence="20" type="ORF">FJT64_007451</name>
</gene>
<evidence type="ECO:0000256" key="2">
    <source>
        <dbReference type="ARBA" id="ARBA00004555"/>
    </source>
</evidence>
<dbReference type="GO" id="GO:0046922">
    <property type="term" value="F:peptide-O-fucosyltransferase activity"/>
    <property type="evidence" value="ECO:0007669"/>
    <property type="project" value="UniProtKB-EC"/>
</dbReference>
<evidence type="ECO:0000256" key="11">
    <source>
        <dbReference type="ARBA" id="ARBA00023180"/>
    </source>
</evidence>
<reference evidence="20 21" key="1">
    <citation type="submission" date="2019-07" db="EMBL/GenBank/DDBJ databases">
        <title>Draft genome assembly of a fouling barnacle, Amphibalanus amphitrite (Darwin, 1854): The first reference genome for Thecostraca.</title>
        <authorList>
            <person name="Kim W."/>
        </authorList>
    </citation>
    <scope>NUCLEOTIDE SEQUENCE [LARGE SCALE GENOMIC DNA]</scope>
    <source>
        <strain evidence="20">SNU_AA5</strain>
        <tissue evidence="20">Soma without cirri and trophi</tissue>
    </source>
</reference>
<keyword evidence="12" id="KW-0294">Fucose metabolism</keyword>
<dbReference type="InterPro" id="IPR045130">
    <property type="entry name" value="OFUT2-like"/>
</dbReference>
<dbReference type="FunFam" id="3.40.50.11350:FF:000002">
    <property type="entry name" value="GDP-fucose protein O-fucosyltransferase 2"/>
    <property type="match status" value="1"/>
</dbReference>
<evidence type="ECO:0000256" key="8">
    <source>
        <dbReference type="ARBA" id="ARBA00022824"/>
    </source>
</evidence>
<evidence type="ECO:0000256" key="6">
    <source>
        <dbReference type="ARBA" id="ARBA00022679"/>
    </source>
</evidence>
<evidence type="ECO:0000256" key="1">
    <source>
        <dbReference type="ARBA" id="ARBA00004240"/>
    </source>
</evidence>
<evidence type="ECO:0000313" key="21">
    <source>
        <dbReference type="Proteomes" id="UP000440578"/>
    </source>
</evidence>
<dbReference type="PANTHER" id="PTHR13398">
    <property type="entry name" value="GDP-FUCOSE PROTEIN O-FUCOSYLTRANSFERASE 2"/>
    <property type="match status" value="1"/>
</dbReference>
<keyword evidence="9" id="KW-0333">Golgi apparatus</keyword>
<dbReference type="OrthoDB" id="422368at2759"/>
<accession>A0A6A4VZJ1</accession>
<dbReference type="GO" id="GO:0006004">
    <property type="term" value="P:fucose metabolic process"/>
    <property type="evidence" value="ECO:0007669"/>
    <property type="project" value="UniProtKB-KW"/>
</dbReference>
<dbReference type="GO" id="GO:0005794">
    <property type="term" value="C:Golgi apparatus"/>
    <property type="evidence" value="ECO:0007669"/>
    <property type="project" value="UniProtKB-SubCell"/>
</dbReference>
<evidence type="ECO:0000256" key="4">
    <source>
        <dbReference type="ARBA" id="ARBA00012196"/>
    </source>
</evidence>
<sequence>MMMTSLQFSAVLLLVGLYLAGCEDACYKDGPCEKQDTSSSVYKRYLLYDVNPGEGFNLRRDVYMRVAVAVARLRGWTLVLPPWGPLYHWQATNGEYETGIPWARFFDVASLNRYVPVMEFDDYVKESGARVDAVLHLQNYAEGWRDGHFDEKWHVRPCLSQARFSRSGDVFSGQMWSHVTLQAANYSCVSIQGTSRTLAEMCAAQPHRSILVDRAETVLHHHYGGRQFWAARRSMRFARHLVEEAAALRRDLLASEDEEDGTRYTDDWRDMKVKAGSARGGPYLAVHLRRRDFVSGRPRSVPSLEAAARAISATLRELGLETVYLATDAPDREVGRLRELLEPFRLVRPPRRRDLLAGEEAIIDQIVCSHARHFIGSYESTFSFRIQEEREILGFSAESTFNRLCGDREGAGCEQPTRWRIVYA</sequence>
<evidence type="ECO:0000256" key="18">
    <source>
        <dbReference type="ARBA" id="ARBA00048647"/>
    </source>
</evidence>
<evidence type="ECO:0000256" key="7">
    <source>
        <dbReference type="ARBA" id="ARBA00022729"/>
    </source>
</evidence>
<keyword evidence="6 20" id="KW-0808">Transferase</keyword>
<evidence type="ECO:0000256" key="12">
    <source>
        <dbReference type="ARBA" id="ARBA00023253"/>
    </source>
</evidence>
<dbReference type="GO" id="GO:0005783">
    <property type="term" value="C:endoplasmic reticulum"/>
    <property type="evidence" value="ECO:0007669"/>
    <property type="project" value="UniProtKB-SubCell"/>
</dbReference>
<comment type="catalytic activity">
    <reaction evidence="18">
        <text>L-seryl-[protein] + GDP-beta-L-fucose = 3-O-(alpha-L-fucosyl)-L-seryl-[protein] + GDP + H(+)</text>
        <dbReference type="Rhea" id="RHEA:63644"/>
        <dbReference type="Rhea" id="RHEA-COMP:9863"/>
        <dbReference type="Rhea" id="RHEA-COMP:17914"/>
        <dbReference type="ChEBI" id="CHEBI:15378"/>
        <dbReference type="ChEBI" id="CHEBI:29999"/>
        <dbReference type="ChEBI" id="CHEBI:57273"/>
        <dbReference type="ChEBI" id="CHEBI:58189"/>
        <dbReference type="ChEBI" id="CHEBI:189632"/>
        <dbReference type="EC" id="2.4.1.221"/>
    </reaction>
    <physiologicalReaction direction="left-to-right" evidence="18">
        <dbReference type="Rhea" id="RHEA:63645"/>
    </physiologicalReaction>
</comment>
<dbReference type="Gene3D" id="3.40.50.11350">
    <property type="match status" value="1"/>
</dbReference>
<name>A0A6A4VZJ1_AMPAM</name>
<organism evidence="20 21">
    <name type="scientific">Amphibalanus amphitrite</name>
    <name type="common">Striped barnacle</name>
    <name type="synonym">Balanus amphitrite</name>
    <dbReference type="NCBI Taxonomy" id="1232801"/>
    <lineage>
        <taxon>Eukaryota</taxon>
        <taxon>Metazoa</taxon>
        <taxon>Ecdysozoa</taxon>
        <taxon>Arthropoda</taxon>
        <taxon>Crustacea</taxon>
        <taxon>Multicrustacea</taxon>
        <taxon>Cirripedia</taxon>
        <taxon>Thoracica</taxon>
        <taxon>Thoracicalcarea</taxon>
        <taxon>Balanomorpha</taxon>
        <taxon>Balanoidea</taxon>
        <taxon>Balanidae</taxon>
        <taxon>Amphibalaninae</taxon>
        <taxon>Amphibalanus</taxon>
    </lineage>
</organism>
<comment type="caution">
    <text evidence="20">The sequence shown here is derived from an EMBL/GenBank/DDBJ whole genome shotgun (WGS) entry which is preliminary data.</text>
</comment>
<keyword evidence="7 19" id="KW-0732">Signal</keyword>
<comment type="subcellular location">
    <subcellularLocation>
        <location evidence="1">Endoplasmic reticulum</location>
    </subcellularLocation>
    <subcellularLocation>
        <location evidence="2">Golgi apparatus</location>
    </subcellularLocation>
</comment>
<evidence type="ECO:0000256" key="16">
    <source>
        <dbReference type="ARBA" id="ARBA00033083"/>
    </source>
</evidence>
<evidence type="ECO:0000256" key="3">
    <source>
        <dbReference type="ARBA" id="ARBA00004922"/>
    </source>
</evidence>
<keyword evidence="10" id="KW-1015">Disulfide bond</keyword>
<dbReference type="EC" id="2.4.1.221" evidence="4"/>
<keyword evidence="13" id="KW-0119">Carbohydrate metabolism</keyword>
<evidence type="ECO:0000256" key="14">
    <source>
        <dbReference type="ARBA" id="ARBA00025803"/>
    </source>
</evidence>
<dbReference type="EMBL" id="VIIS01001648">
    <property type="protein sequence ID" value="KAF0294921.1"/>
    <property type="molecule type" value="Genomic_DNA"/>
</dbReference>
<evidence type="ECO:0000256" key="9">
    <source>
        <dbReference type="ARBA" id="ARBA00023034"/>
    </source>
</evidence>